<keyword evidence="3" id="KW-1185">Reference proteome</keyword>
<evidence type="ECO:0000313" key="2">
    <source>
        <dbReference type="EMBL" id="TFK31753.1"/>
    </source>
</evidence>
<sequence>MPTTRAQENVSNAVTIPNSSTAPAAVIPVKTTKKTKKTSVQHLNKDLAAEAADPPLKLTCTEHVLEDTTIPPPPACQISGRVCQSDIAQISAKSAEIIPTDNIASPVKSSSELLPSAKSPSELLPPEITVGHSNSGSGSDSGSPEKTPSELPSPEITGNHSAFGSESGSEFDSNAGSIYSDESENMITPHK</sequence>
<dbReference type="EMBL" id="ML213711">
    <property type="protein sequence ID" value="TFK31753.1"/>
    <property type="molecule type" value="Genomic_DNA"/>
</dbReference>
<feature type="region of interest" description="Disordered" evidence="1">
    <location>
        <begin position="101"/>
        <end position="191"/>
    </location>
</feature>
<evidence type="ECO:0000256" key="1">
    <source>
        <dbReference type="SAM" id="MobiDB-lite"/>
    </source>
</evidence>
<gene>
    <name evidence="2" type="ORF">BDQ12DRAFT_729283</name>
</gene>
<accession>A0A5C3LHT5</accession>
<feature type="compositionally biased region" description="Low complexity" evidence="1">
    <location>
        <begin position="131"/>
        <end position="142"/>
    </location>
</feature>
<dbReference type="OrthoDB" id="3070904at2759"/>
<reference evidence="2 3" key="1">
    <citation type="journal article" date="2019" name="Nat. Ecol. Evol.">
        <title>Megaphylogeny resolves global patterns of mushroom evolution.</title>
        <authorList>
            <person name="Varga T."/>
            <person name="Krizsan K."/>
            <person name="Foldi C."/>
            <person name="Dima B."/>
            <person name="Sanchez-Garcia M."/>
            <person name="Sanchez-Ramirez S."/>
            <person name="Szollosi G.J."/>
            <person name="Szarkandi J.G."/>
            <person name="Papp V."/>
            <person name="Albert L."/>
            <person name="Andreopoulos W."/>
            <person name="Angelini C."/>
            <person name="Antonin V."/>
            <person name="Barry K.W."/>
            <person name="Bougher N.L."/>
            <person name="Buchanan P."/>
            <person name="Buyck B."/>
            <person name="Bense V."/>
            <person name="Catcheside P."/>
            <person name="Chovatia M."/>
            <person name="Cooper J."/>
            <person name="Damon W."/>
            <person name="Desjardin D."/>
            <person name="Finy P."/>
            <person name="Geml J."/>
            <person name="Haridas S."/>
            <person name="Hughes K."/>
            <person name="Justo A."/>
            <person name="Karasinski D."/>
            <person name="Kautmanova I."/>
            <person name="Kiss B."/>
            <person name="Kocsube S."/>
            <person name="Kotiranta H."/>
            <person name="LaButti K.M."/>
            <person name="Lechner B.E."/>
            <person name="Liimatainen K."/>
            <person name="Lipzen A."/>
            <person name="Lukacs Z."/>
            <person name="Mihaltcheva S."/>
            <person name="Morgado L.N."/>
            <person name="Niskanen T."/>
            <person name="Noordeloos M.E."/>
            <person name="Ohm R.A."/>
            <person name="Ortiz-Santana B."/>
            <person name="Ovrebo C."/>
            <person name="Racz N."/>
            <person name="Riley R."/>
            <person name="Savchenko A."/>
            <person name="Shiryaev A."/>
            <person name="Soop K."/>
            <person name="Spirin V."/>
            <person name="Szebenyi C."/>
            <person name="Tomsovsky M."/>
            <person name="Tulloss R.E."/>
            <person name="Uehling J."/>
            <person name="Grigoriev I.V."/>
            <person name="Vagvolgyi C."/>
            <person name="Papp T."/>
            <person name="Martin F.M."/>
            <person name="Miettinen O."/>
            <person name="Hibbett D.S."/>
            <person name="Nagy L.G."/>
        </authorList>
    </citation>
    <scope>NUCLEOTIDE SEQUENCE [LARGE SCALE GENOMIC DNA]</scope>
    <source>
        <strain evidence="2 3">CBS 166.37</strain>
    </source>
</reference>
<feature type="non-terminal residue" evidence="2">
    <location>
        <position position="191"/>
    </location>
</feature>
<protein>
    <submittedName>
        <fullName evidence="2">Uncharacterized protein</fullName>
    </submittedName>
</protein>
<proteinExistence type="predicted"/>
<name>A0A5C3LHT5_9AGAR</name>
<feature type="compositionally biased region" description="Polar residues" evidence="1">
    <location>
        <begin position="156"/>
        <end position="177"/>
    </location>
</feature>
<organism evidence="2 3">
    <name type="scientific">Crucibulum laeve</name>
    <dbReference type="NCBI Taxonomy" id="68775"/>
    <lineage>
        <taxon>Eukaryota</taxon>
        <taxon>Fungi</taxon>
        <taxon>Dikarya</taxon>
        <taxon>Basidiomycota</taxon>
        <taxon>Agaricomycotina</taxon>
        <taxon>Agaricomycetes</taxon>
        <taxon>Agaricomycetidae</taxon>
        <taxon>Agaricales</taxon>
        <taxon>Agaricineae</taxon>
        <taxon>Nidulariaceae</taxon>
        <taxon>Crucibulum</taxon>
    </lineage>
</organism>
<evidence type="ECO:0000313" key="3">
    <source>
        <dbReference type="Proteomes" id="UP000308652"/>
    </source>
</evidence>
<dbReference type="AlphaFoldDB" id="A0A5C3LHT5"/>
<dbReference type="Proteomes" id="UP000308652">
    <property type="component" value="Unassembled WGS sequence"/>
</dbReference>